<dbReference type="OrthoDB" id="10391088at2759"/>
<keyword evidence="4" id="KW-1185">Reference proteome</keyword>
<sequence length="210" mass="23367">MSGSAIPLPGPVKIILPLHLFLLSGPDIPSPLSPEEVSKHPLSQSARTPRSSPSPSTGSAHLDLSSKPVKSEVFIKYRIQLISLHYQYRKALIEHEVTTRRVADELADHPAERSAALSELERKHQKCLLIMQKFENDIAGLTEAIQEEKTKEEKAKEENAKQGKKKVDDAINTKNELEVELKLKLQAMALVDDDKDEEEGGVPLQAGYEY</sequence>
<evidence type="ECO:0000313" key="3">
    <source>
        <dbReference type="EMBL" id="RPB10670.1"/>
    </source>
</evidence>
<feature type="region of interest" description="Disordered" evidence="2">
    <location>
        <begin position="32"/>
        <end position="64"/>
    </location>
</feature>
<accession>A0A3N4KJG9</accession>
<dbReference type="Proteomes" id="UP000277580">
    <property type="component" value="Unassembled WGS sequence"/>
</dbReference>
<evidence type="ECO:0000256" key="1">
    <source>
        <dbReference type="SAM" id="Coils"/>
    </source>
</evidence>
<evidence type="ECO:0000313" key="4">
    <source>
        <dbReference type="Proteomes" id="UP000277580"/>
    </source>
</evidence>
<name>A0A3N4KJG9_9PEZI</name>
<proteinExistence type="predicted"/>
<feature type="coiled-coil region" evidence="1">
    <location>
        <begin position="117"/>
        <end position="180"/>
    </location>
</feature>
<gene>
    <name evidence="3" type="ORF">P167DRAFT_591846</name>
</gene>
<dbReference type="AlphaFoldDB" id="A0A3N4KJG9"/>
<reference evidence="3 4" key="1">
    <citation type="journal article" date="2018" name="Nat. Ecol. Evol.">
        <title>Pezizomycetes genomes reveal the molecular basis of ectomycorrhizal truffle lifestyle.</title>
        <authorList>
            <person name="Murat C."/>
            <person name="Payen T."/>
            <person name="Noel B."/>
            <person name="Kuo A."/>
            <person name="Morin E."/>
            <person name="Chen J."/>
            <person name="Kohler A."/>
            <person name="Krizsan K."/>
            <person name="Balestrini R."/>
            <person name="Da Silva C."/>
            <person name="Montanini B."/>
            <person name="Hainaut M."/>
            <person name="Levati E."/>
            <person name="Barry K.W."/>
            <person name="Belfiori B."/>
            <person name="Cichocki N."/>
            <person name="Clum A."/>
            <person name="Dockter R.B."/>
            <person name="Fauchery L."/>
            <person name="Guy J."/>
            <person name="Iotti M."/>
            <person name="Le Tacon F."/>
            <person name="Lindquist E.A."/>
            <person name="Lipzen A."/>
            <person name="Malagnac F."/>
            <person name="Mello A."/>
            <person name="Molinier V."/>
            <person name="Miyauchi S."/>
            <person name="Poulain J."/>
            <person name="Riccioni C."/>
            <person name="Rubini A."/>
            <person name="Sitrit Y."/>
            <person name="Splivallo R."/>
            <person name="Traeger S."/>
            <person name="Wang M."/>
            <person name="Zifcakova L."/>
            <person name="Wipf D."/>
            <person name="Zambonelli A."/>
            <person name="Paolocci F."/>
            <person name="Nowrousian M."/>
            <person name="Ottonello S."/>
            <person name="Baldrian P."/>
            <person name="Spatafora J.W."/>
            <person name="Henrissat B."/>
            <person name="Nagy L.G."/>
            <person name="Aury J.M."/>
            <person name="Wincker P."/>
            <person name="Grigoriev I.V."/>
            <person name="Bonfante P."/>
            <person name="Martin F.M."/>
        </authorList>
    </citation>
    <scope>NUCLEOTIDE SEQUENCE [LARGE SCALE GENOMIC DNA]</scope>
    <source>
        <strain evidence="3 4">CCBAS932</strain>
    </source>
</reference>
<keyword evidence="1" id="KW-0175">Coiled coil</keyword>
<feature type="compositionally biased region" description="Low complexity" evidence="2">
    <location>
        <begin position="43"/>
        <end position="60"/>
    </location>
</feature>
<protein>
    <submittedName>
        <fullName evidence="3">Uncharacterized protein</fullName>
    </submittedName>
</protein>
<organism evidence="3 4">
    <name type="scientific">Morchella conica CCBAS932</name>
    <dbReference type="NCBI Taxonomy" id="1392247"/>
    <lineage>
        <taxon>Eukaryota</taxon>
        <taxon>Fungi</taxon>
        <taxon>Dikarya</taxon>
        <taxon>Ascomycota</taxon>
        <taxon>Pezizomycotina</taxon>
        <taxon>Pezizomycetes</taxon>
        <taxon>Pezizales</taxon>
        <taxon>Morchellaceae</taxon>
        <taxon>Morchella</taxon>
    </lineage>
</organism>
<dbReference type="InParanoid" id="A0A3N4KJG9"/>
<dbReference type="EMBL" id="ML119141">
    <property type="protein sequence ID" value="RPB10670.1"/>
    <property type="molecule type" value="Genomic_DNA"/>
</dbReference>
<evidence type="ECO:0000256" key="2">
    <source>
        <dbReference type="SAM" id="MobiDB-lite"/>
    </source>
</evidence>